<dbReference type="Pfam" id="PF05461">
    <property type="entry name" value="ApoL"/>
    <property type="match status" value="1"/>
</dbReference>
<organism evidence="4 5">
    <name type="scientific">Patella caerulea</name>
    <name type="common">Rayed Mediterranean limpet</name>
    <dbReference type="NCBI Taxonomy" id="87958"/>
    <lineage>
        <taxon>Eukaryota</taxon>
        <taxon>Metazoa</taxon>
        <taxon>Spiralia</taxon>
        <taxon>Lophotrochozoa</taxon>
        <taxon>Mollusca</taxon>
        <taxon>Gastropoda</taxon>
        <taxon>Patellogastropoda</taxon>
        <taxon>Patelloidea</taxon>
        <taxon>Patellidae</taxon>
        <taxon>Patella</taxon>
    </lineage>
</organism>
<keyword evidence="3" id="KW-0812">Transmembrane</keyword>
<dbReference type="PANTHER" id="PTHR14096:SF28">
    <property type="entry name" value="APOLIPOPROTEIN L, 1-RELATED"/>
    <property type="match status" value="1"/>
</dbReference>
<sequence length="311" mass="33661">MADVQLNRHQRRQWLERIRQHEADFVRFVNHRQNTVATLLELADELNSSKRKVRISKIFGAVGGVVSAGLTIAGLATIPVFGIGVALTAAGAGVGVLSGATSAGAAIGDIVVSKKRREQCNQVLEADNQAVLEYQNAMDGFILFIHSIRGMAPIGSVVTAGIQLVRLVDVLLDASGATLRGVGAAIDAVPIVGAVFNLITLPIDIGTLISNARDIHNSTPHQVAASVTEVAQQLQDQLRELQLRHDEEMEELEDALLGRLAPRQNRISAREIAFYVCVIVVLAIINLVLFWFQRSDGPPLLTYDLPMLPFD</sequence>
<feature type="coiled-coil region" evidence="2">
    <location>
        <begin position="224"/>
        <end position="258"/>
    </location>
</feature>
<dbReference type="GO" id="GO:0005576">
    <property type="term" value="C:extracellular region"/>
    <property type="evidence" value="ECO:0007669"/>
    <property type="project" value="InterPro"/>
</dbReference>
<feature type="transmembrane region" description="Helical" evidence="3">
    <location>
        <begin position="58"/>
        <end position="83"/>
    </location>
</feature>
<dbReference type="EMBL" id="JAZGQO010000002">
    <property type="protein sequence ID" value="KAK6189700.1"/>
    <property type="molecule type" value="Genomic_DNA"/>
</dbReference>
<dbReference type="GO" id="GO:0042157">
    <property type="term" value="P:lipoprotein metabolic process"/>
    <property type="evidence" value="ECO:0007669"/>
    <property type="project" value="InterPro"/>
</dbReference>
<dbReference type="Proteomes" id="UP001347796">
    <property type="component" value="Unassembled WGS sequence"/>
</dbReference>
<evidence type="ECO:0000256" key="3">
    <source>
        <dbReference type="SAM" id="Phobius"/>
    </source>
</evidence>
<keyword evidence="3" id="KW-0472">Membrane</keyword>
<dbReference type="GO" id="GO:0006869">
    <property type="term" value="P:lipid transport"/>
    <property type="evidence" value="ECO:0007669"/>
    <property type="project" value="InterPro"/>
</dbReference>
<reference evidence="4 5" key="1">
    <citation type="submission" date="2024-01" db="EMBL/GenBank/DDBJ databases">
        <title>The genome of the rayed Mediterranean limpet Patella caerulea (Linnaeus, 1758).</title>
        <authorList>
            <person name="Anh-Thu Weber A."/>
            <person name="Halstead-Nussloch G."/>
        </authorList>
    </citation>
    <scope>NUCLEOTIDE SEQUENCE [LARGE SCALE GENOMIC DNA]</scope>
    <source>
        <strain evidence="4">AATW-2023a</strain>
        <tissue evidence="4">Whole specimen</tissue>
    </source>
</reference>
<gene>
    <name evidence="4" type="ORF">SNE40_001700</name>
</gene>
<dbReference type="PANTHER" id="PTHR14096">
    <property type="entry name" value="APOLIPOPROTEIN L"/>
    <property type="match status" value="1"/>
</dbReference>
<dbReference type="AlphaFoldDB" id="A0AAN8KDV8"/>
<dbReference type="InterPro" id="IPR008405">
    <property type="entry name" value="ApoL"/>
</dbReference>
<accession>A0AAN8KDV8</accession>
<evidence type="ECO:0000313" key="4">
    <source>
        <dbReference type="EMBL" id="KAK6189700.1"/>
    </source>
</evidence>
<proteinExistence type="inferred from homology"/>
<protein>
    <submittedName>
        <fullName evidence="4">Uncharacterized protein</fullName>
    </submittedName>
</protein>
<feature type="transmembrane region" description="Helical" evidence="3">
    <location>
        <begin position="89"/>
        <end position="112"/>
    </location>
</feature>
<dbReference type="GO" id="GO:0008289">
    <property type="term" value="F:lipid binding"/>
    <property type="evidence" value="ECO:0007669"/>
    <property type="project" value="InterPro"/>
</dbReference>
<dbReference type="GO" id="GO:0016020">
    <property type="term" value="C:membrane"/>
    <property type="evidence" value="ECO:0007669"/>
    <property type="project" value="TreeGrafter"/>
</dbReference>
<evidence type="ECO:0000256" key="1">
    <source>
        <dbReference type="ARBA" id="ARBA00010090"/>
    </source>
</evidence>
<keyword evidence="2" id="KW-0175">Coiled coil</keyword>
<name>A0AAN8KDV8_PATCE</name>
<evidence type="ECO:0000256" key="2">
    <source>
        <dbReference type="SAM" id="Coils"/>
    </source>
</evidence>
<keyword evidence="3" id="KW-1133">Transmembrane helix</keyword>
<keyword evidence="5" id="KW-1185">Reference proteome</keyword>
<evidence type="ECO:0000313" key="5">
    <source>
        <dbReference type="Proteomes" id="UP001347796"/>
    </source>
</evidence>
<feature type="transmembrane region" description="Helical" evidence="3">
    <location>
        <begin position="272"/>
        <end position="292"/>
    </location>
</feature>
<comment type="caution">
    <text evidence="4">The sequence shown here is derived from an EMBL/GenBank/DDBJ whole genome shotgun (WGS) entry which is preliminary data.</text>
</comment>
<comment type="similarity">
    <text evidence="1">Belongs to the apolipoprotein L family.</text>
</comment>